<dbReference type="EMBL" id="MU007040">
    <property type="protein sequence ID" value="KAF2430210.1"/>
    <property type="molecule type" value="Genomic_DNA"/>
</dbReference>
<reference evidence="2" key="1">
    <citation type="journal article" date="2020" name="Stud. Mycol.">
        <title>101 Dothideomycetes genomes: a test case for predicting lifestyles and emergence of pathogens.</title>
        <authorList>
            <person name="Haridas S."/>
            <person name="Albert R."/>
            <person name="Binder M."/>
            <person name="Bloem J."/>
            <person name="Labutti K."/>
            <person name="Salamov A."/>
            <person name="Andreopoulos B."/>
            <person name="Baker S."/>
            <person name="Barry K."/>
            <person name="Bills G."/>
            <person name="Bluhm B."/>
            <person name="Cannon C."/>
            <person name="Castanera R."/>
            <person name="Culley D."/>
            <person name="Daum C."/>
            <person name="Ezra D."/>
            <person name="Gonzalez J."/>
            <person name="Henrissat B."/>
            <person name="Kuo A."/>
            <person name="Liang C."/>
            <person name="Lipzen A."/>
            <person name="Lutzoni F."/>
            <person name="Magnuson J."/>
            <person name="Mondo S."/>
            <person name="Nolan M."/>
            <person name="Ohm R."/>
            <person name="Pangilinan J."/>
            <person name="Park H.-J."/>
            <person name="Ramirez L."/>
            <person name="Alfaro M."/>
            <person name="Sun H."/>
            <person name="Tritt A."/>
            <person name="Yoshinaga Y."/>
            <person name="Zwiers L.-H."/>
            <person name="Turgeon B."/>
            <person name="Goodwin S."/>
            <person name="Spatafora J."/>
            <person name="Crous P."/>
            <person name="Grigoriev I."/>
        </authorList>
    </citation>
    <scope>NUCLEOTIDE SEQUENCE</scope>
    <source>
        <strain evidence="2">CBS 130266</strain>
    </source>
</reference>
<evidence type="ECO:0000313" key="2">
    <source>
        <dbReference type="EMBL" id="KAF2430210.1"/>
    </source>
</evidence>
<accession>A0A9P4NQI4</accession>
<gene>
    <name evidence="2" type="ORF">EJ08DRAFT_660945</name>
</gene>
<protein>
    <submittedName>
        <fullName evidence="2">Uncharacterized protein</fullName>
    </submittedName>
</protein>
<organism evidence="2 3">
    <name type="scientific">Tothia fuscella</name>
    <dbReference type="NCBI Taxonomy" id="1048955"/>
    <lineage>
        <taxon>Eukaryota</taxon>
        <taxon>Fungi</taxon>
        <taxon>Dikarya</taxon>
        <taxon>Ascomycota</taxon>
        <taxon>Pezizomycotina</taxon>
        <taxon>Dothideomycetes</taxon>
        <taxon>Pleosporomycetidae</taxon>
        <taxon>Venturiales</taxon>
        <taxon>Cylindrosympodiaceae</taxon>
        <taxon>Tothia</taxon>
    </lineage>
</organism>
<dbReference type="AlphaFoldDB" id="A0A9P4NQI4"/>
<name>A0A9P4NQI4_9PEZI</name>
<comment type="caution">
    <text evidence="2">The sequence shown here is derived from an EMBL/GenBank/DDBJ whole genome shotgun (WGS) entry which is preliminary data.</text>
</comment>
<sequence length="297" mass="31525">MSLRASADMSLYVKEAFLEAHWVVWGLPLGAPCETRGGVGNALGSTLGGLLGVSGSNESTDSKPAPSPKAVFTPRPPTTARPPPPKQSTAPHRGGDSSVGDNGEKGSNDRGGGGGNEHKEDGNQKKLPRLSVITGETDVICRKFADTISPDPSTLLTYKPGTKIEATCYTNSEMKGTSGNVRGDSTWLKTSGGCFVNKMEIQDKQDFQAILEYCAPPKHWVGTLKSQYVRVDCYDCTTLDCPSRNVGVPPYVDLACSLQGEAVQGNSTWLRSQAQACYLPSSVFNPYGFLGTPGGRC</sequence>
<feature type="compositionally biased region" description="Pro residues" evidence="1">
    <location>
        <begin position="74"/>
        <end position="86"/>
    </location>
</feature>
<keyword evidence="3" id="KW-1185">Reference proteome</keyword>
<dbReference type="OrthoDB" id="3944451at2759"/>
<proteinExistence type="predicted"/>
<feature type="region of interest" description="Disordered" evidence="1">
    <location>
        <begin position="53"/>
        <end position="130"/>
    </location>
</feature>
<evidence type="ECO:0000313" key="3">
    <source>
        <dbReference type="Proteomes" id="UP000800235"/>
    </source>
</evidence>
<dbReference type="Proteomes" id="UP000800235">
    <property type="component" value="Unassembled WGS sequence"/>
</dbReference>
<evidence type="ECO:0000256" key="1">
    <source>
        <dbReference type="SAM" id="MobiDB-lite"/>
    </source>
</evidence>